<accession>A0A8S1J8N8</accession>
<name>A0A8S1J8N8_9CHLO</name>
<keyword evidence="2" id="KW-1185">Reference proteome</keyword>
<proteinExistence type="predicted"/>
<organism evidence="1 2">
    <name type="scientific">Ostreobium quekettii</name>
    <dbReference type="NCBI Taxonomy" id="121088"/>
    <lineage>
        <taxon>Eukaryota</taxon>
        <taxon>Viridiplantae</taxon>
        <taxon>Chlorophyta</taxon>
        <taxon>core chlorophytes</taxon>
        <taxon>Ulvophyceae</taxon>
        <taxon>TCBD clade</taxon>
        <taxon>Bryopsidales</taxon>
        <taxon>Ostreobineae</taxon>
        <taxon>Ostreobiaceae</taxon>
        <taxon>Ostreobium</taxon>
    </lineage>
</organism>
<comment type="caution">
    <text evidence="1">The sequence shown here is derived from an EMBL/GenBank/DDBJ whole genome shotgun (WGS) entry which is preliminary data.</text>
</comment>
<evidence type="ECO:0000313" key="2">
    <source>
        <dbReference type="Proteomes" id="UP000708148"/>
    </source>
</evidence>
<gene>
    <name evidence="1" type="ORF">OSTQU699_LOCUS8863</name>
</gene>
<dbReference type="Proteomes" id="UP000708148">
    <property type="component" value="Unassembled WGS sequence"/>
</dbReference>
<dbReference type="AlphaFoldDB" id="A0A8S1J8N8"/>
<evidence type="ECO:0000313" key="1">
    <source>
        <dbReference type="EMBL" id="CAD7703506.1"/>
    </source>
</evidence>
<reference evidence="1" key="1">
    <citation type="submission" date="2020-12" db="EMBL/GenBank/DDBJ databases">
        <authorList>
            <person name="Iha C."/>
        </authorList>
    </citation>
    <scope>NUCLEOTIDE SEQUENCE</scope>
</reference>
<dbReference type="EMBL" id="CAJHUC010002270">
    <property type="protein sequence ID" value="CAD7703506.1"/>
    <property type="molecule type" value="Genomic_DNA"/>
</dbReference>
<protein>
    <submittedName>
        <fullName evidence="1">Uncharacterized protein</fullName>
    </submittedName>
</protein>
<sequence>MFVAPPALHTYGQDHGNTGHRILFQMPPGLHSFVLAMRKGVFGALHQLMDFPSRFGTQFRIDTPSILLMAGDYGDQSTAAGKDDAANTGAALGPMPRGGRAGACGPEWCVPRLAYRSARVQNTTPVCSQLTNGPSRYRWCCAGLADSASCTFTASHPGAGLHSTTAPADGRHWRANDRGNLWGLYAGHALEG</sequence>